<keyword evidence="4" id="KW-1185">Reference proteome</keyword>
<accession>A0A1I4Q710</accession>
<keyword evidence="2" id="KW-0812">Transmembrane</keyword>
<keyword evidence="1" id="KW-0175">Coiled coil</keyword>
<dbReference type="RefSeq" id="WP_090928452.1">
    <property type="nucleotide sequence ID" value="NZ_FOTY01000037.1"/>
</dbReference>
<protein>
    <submittedName>
        <fullName evidence="3">Uncharacterized protein</fullName>
    </submittedName>
</protein>
<dbReference type="EMBL" id="FOTY01000037">
    <property type="protein sequence ID" value="SFM35862.1"/>
    <property type="molecule type" value="Genomic_DNA"/>
</dbReference>
<evidence type="ECO:0000313" key="4">
    <source>
        <dbReference type="Proteomes" id="UP000199668"/>
    </source>
</evidence>
<feature type="transmembrane region" description="Helical" evidence="2">
    <location>
        <begin position="36"/>
        <end position="54"/>
    </location>
</feature>
<evidence type="ECO:0000313" key="3">
    <source>
        <dbReference type="EMBL" id="SFM35862.1"/>
    </source>
</evidence>
<organism evidence="3 4">
    <name type="scientific">Salibacterium qingdaonense</name>
    <dbReference type="NCBI Taxonomy" id="266892"/>
    <lineage>
        <taxon>Bacteria</taxon>
        <taxon>Bacillati</taxon>
        <taxon>Bacillota</taxon>
        <taxon>Bacilli</taxon>
        <taxon>Bacillales</taxon>
        <taxon>Bacillaceae</taxon>
    </lineage>
</organism>
<dbReference type="Proteomes" id="UP000199668">
    <property type="component" value="Unassembled WGS sequence"/>
</dbReference>
<feature type="coiled-coil region" evidence="1">
    <location>
        <begin position="157"/>
        <end position="184"/>
    </location>
</feature>
<name>A0A1I4Q710_9BACI</name>
<proteinExistence type="predicted"/>
<keyword evidence="2" id="KW-0472">Membrane</keyword>
<evidence type="ECO:0000256" key="1">
    <source>
        <dbReference type="SAM" id="Coils"/>
    </source>
</evidence>
<keyword evidence="2" id="KW-1133">Transmembrane helix</keyword>
<dbReference type="STRING" id="266892.SAMN04488054_13737"/>
<reference evidence="3 4" key="1">
    <citation type="submission" date="2016-10" db="EMBL/GenBank/DDBJ databases">
        <authorList>
            <person name="de Groot N.N."/>
        </authorList>
    </citation>
    <scope>NUCLEOTIDE SEQUENCE [LARGE SCALE GENOMIC DNA]</scope>
    <source>
        <strain evidence="3 4">CGMCC 1.6134</strain>
    </source>
</reference>
<evidence type="ECO:0000256" key="2">
    <source>
        <dbReference type="SAM" id="Phobius"/>
    </source>
</evidence>
<dbReference type="AlphaFoldDB" id="A0A1I4Q710"/>
<feature type="transmembrane region" description="Helical" evidence="2">
    <location>
        <begin position="6"/>
        <end position="24"/>
    </location>
</feature>
<gene>
    <name evidence="3" type="ORF">SAMN04488054_13737</name>
</gene>
<sequence length="188" mass="21032">MLNVILGIVFIVSAAALITAIVKWRKGDDIKSNKEMALGAVILCVVSVSVFAATSNAGGVDEEAKNIIMETQNKYTEALEIYDQNNNSEDADTLNEKHRQMEELSTQIVDIASETDKSELQAMAETVGAEVFDVSRNLRYKAIILDHPDEEVVEDTRRMLQTRQDELEEDVQEAETAIKDMKEKYGME</sequence>